<accession>A0A3L6SYQ0</accession>
<dbReference type="STRING" id="4540.A0A3L6SYQ0"/>
<dbReference type="PANTHER" id="PTHR48153">
    <property type="entry name" value="UFM1-SPECIFIC PROTEASE 2"/>
    <property type="match status" value="1"/>
</dbReference>
<dbReference type="GO" id="GO:0071567">
    <property type="term" value="F:deUFMylase activity"/>
    <property type="evidence" value="ECO:0007669"/>
    <property type="project" value="TreeGrafter"/>
</dbReference>
<comment type="caution">
    <text evidence="3">The sequence shown here is derived from an EMBL/GenBank/DDBJ whole genome shotgun (WGS) entry which is preliminary data.</text>
</comment>
<keyword evidence="1" id="KW-0378">Hydrolase</keyword>
<evidence type="ECO:0000313" key="3">
    <source>
        <dbReference type="EMBL" id="RLN29473.1"/>
    </source>
</evidence>
<dbReference type="OrthoDB" id="417506at2759"/>
<dbReference type="Gene3D" id="3.90.70.130">
    <property type="match status" value="1"/>
</dbReference>
<feature type="domain" description="UFSP1/2/DUB catalytic" evidence="2">
    <location>
        <begin position="2"/>
        <end position="108"/>
    </location>
</feature>
<dbReference type="InterPro" id="IPR012462">
    <property type="entry name" value="UFSP1/2_DUB_cat"/>
</dbReference>
<name>A0A3L6SYQ0_PANMI</name>
<evidence type="ECO:0000256" key="1">
    <source>
        <dbReference type="ARBA" id="ARBA00022801"/>
    </source>
</evidence>
<organism evidence="3 4">
    <name type="scientific">Panicum miliaceum</name>
    <name type="common">Proso millet</name>
    <name type="synonym">Broomcorn millet</name>
    <dbReference type="NCBI Taxonomy" id="4540"/>
    <lineage>
        <taxon>Eukaryota</taxon>
        <taxon>Viridiplantae</taxon>
        <taxon>Streptophyta</taxon>
        <taxon>Embryophyta</taxon>
        <taxon>Tracheophyta</taxon>
        <taxon>Spermatophyta</taxon>
        <taxon>Magnoliopsida</taxon>
        <taxon>Liliopsida</taxon>
        <taxon>Poales</taxon>
        <taxon>Poaceae</taxon>
        <taxon>PACMAD clade</taxon>
        <taxon>Panicoideae</taxon>
        <taxon>Panicodae</taxon>
        <taxon>Paniceae</taxon>
        <taxon>Panicinae</taxon>
        <taxon>Panicum</taxon>
        <taxon>Panicum sect. Panicum</taxon>
    </lineage>
</organism>
<protein>
    <recommendedName>
        <fullName evidence="2">UFSP1/2/DUB catalytic domain-containing protein</fullName>
    </recommendedName>
</protein>
<evidence type="ECO:0000313" key="4">
    <source>
        <dbReference type="Proteomes" id="UP000275267"/>
    </source>
</evidence>
<dbReference type="EMBL" id="PQIB02000003">
    <property type="protein sequence ID" value="RLN29473.1"/>
    <property type="molecule type" value="Genomic_DNA"/>
</dbReference>
<dbReference type="Pfam" id="PF07910">
    <property type="entry name" value="Peptidase_C78"/>
    <property type="match status" value="1"/>
</dbReference>
<dbReference type="AlphaFoldDB" id="A0A3L6SYQ0"/>
<evidence type="ECO:0000259" key="2">
    <source>
        <dbReference type="Pfam" id="PF07910"/>
    </source>
</evidence>
<gene>
    <name evidence="3" type="ORF">C2845_PM05G20370</name>
</gene>
<dbReference type="PANTHER" id="PTHR48153:SF2">
    <property type="entry name" value="UFM1-SPECIFIC PROTEASE 2"/>
    <property type="match status" value="1"/>
</dbReference>
<sequence>MNWILQVSCKIINVRSGDELPEKCRELARHFETQGTPVMIGGGVLAYTLLGVDYNEASGDCAFLILDPHYTGTDDLKKIVNGGWCGWKKSVDSKGRSFFLKDKFYNLLLPQRPNMV</sequence>
<keyword evidence="4" id="KW-1185">Reference proteome</keyword>
<reference evidence="4" key="1">
    <citation type="journal article" date="2019" name="Nat. Commun.">
        <title>The genome of broomcorn millet.</title>
        <authorList>
            <person name="Zou C."/>
            <person name="Miki D."/>
            <person name="Li D."/>
            <person name="Tang Q."/>
            <person name="Xiao L."/>
            <person name="Rajput S."/>
            <person name="Deng P."/>
            <person name="Jia W."/>
            <person name="Huang R."/>
            <person name="Zhang M."/>
            <person name="Sun Y."/>
            <person name="Hu J."/>
            <person name="Fu X."/>
            <person name="Schnable P.S."/>
            <person name="Li F."/>
            <person name="Zhang H."/>
            <person name="Feng B."/>
            <person name="Zhu X."/>
            <person name="Liu R."/>
            <person name="Schnable J.C."/>
            <person name="Zhu J.-K."/>
            <person name="Zhang H."/>
        </authorList>
    </citation>
    <scope>NUCLEOTIDE SEQUENCE [LARGE SCALE GENOMIC DNA]</scope>
</reference>
<proteinExistence type="predicted"/>
<dbReference type="Proteomes" id="UP000275267">
    <property type="component" value="Unassembled WGS sequence"/>
</dbReference>